<evidence type="ECO:0000313" key="3">
    <source>
        <dbReference type="Proteomes" id="UP000499080"/>
    </source>
</evidence>
<gene>
    <name evidence="2" type="ORF">AVEN_118626_1</name>
</gene>
<evidence type="ECO:0000256" key="1">
    <source>
        <dbReference type="SAM" id="Phobius"/>
    </source>
</evidence>
<sequence length="382" mass="44426">MSFNHQNEWNVKTRPINMAEGEICEFFKPLFMLFNLIGINVSPVRARCRNFLGCVFQIIRCLYFFSFVVVNVVHDSILITLVFEDKWCKIVSSHALIQVLGTAQALMLYRKRLVIRKIVMHLSNTLKPIKPIVGVTEKKTACNYILAAMLTVFAVEVTICTMYARQDVLSLRNNRLPSEYIFYIDVNSTTAEFIAYYSAFCRQMNFIWMETFLVYYCAICWVLRSTFLKFKSILKQRYSYSEYLHIHNCLTKAVLVVDDAYSSQICICYSLQLITMFLQMFLMKQVSQDGIEYYYMFSGWISLTFVTTIIFASSVAEAAGEVKESIQYMNFGEPFDRWGQFYFKVSLADVQLTIWKTISIRRLTILSALGAFFTYTVIIVSL</sequence>
<feature type="transmembrane region" description="Helical" evidence="1">
    <location>
        <begin position="294"/>
        <end position="316"/>
    </location>
</feature>
<dbReference type="OrthoDB" id="6435817at2759"/>
<keyword evidence="1" id="KW-1133">Transmembrane helix</keyword>
<dbReference type="EMBL" id="BGPR01000036">
    <property type="protein sequence ID" value="GBL84230.1"/>
    <property type="molecule type" value="Genomic_DNA"/>
</dbReference>
<protein>
    <submittedName>
        <fullName evidence="2">Uncharacterized protein</fullName>
    </submittedName>
</protein>
<comment type="caution">
    <text evidence="2">The sequence shown here is derived from an EMBL/GenBank/DDBJ whole genome shotgun (WGS) entry which is preliminary data.</text>
</comment>
<evidence type="ECO:0000313" key="2">
    <source>
        <dbReference type="EMBL" id="GBL84230.1"/>
    </source>
</evidence>
<keyword evidence="1" id="KW-0812">Transmembrane</keyword>
<feature type="transmembrane region" description="Helical" evidence="1">
    <location>
        <begin position="90"/>
        <end position="109"/>
    </location>
</feature>
<feature type="transmembrane region" description="Helical" evidence="1">
    <location>
        <begin position="360"/>
        <end position="380"/>
    </location>
</feature>
<name>A0A4Y2AWJ2_ARAVE</name>
<proteinExistence type="predicted"/>
<organism evidence="2 3">
    <name type="scientific">Araneus ventricosus</name>
    <name type="common">Orbweaver spider</name>
    <name type="synonym">Epeira ventricosa</name>
    <dbReference type="NCBI Taxonomy" id="182803"/>
    <lineage>
        <taxon>Eukaryota</taxon>
        <taxon>Metazoa</taxon>
        <taxon>Ecdysozoa</taxon>
        <taxon>Arthropoda</taxon>
        <taxon>Chelicerata</taxon>
        <taxon>Arachnida</taxon>
        <taxon>Araneae</taxon>
        <taxon>Araneomorphae</taxon>
        <taxon>Entelegynae</taxon>
        <taxon>Araneoidea</taxon>
        <taxon>Araneidae</taxon>
        <taxon>Araneus</taxon>
    </lineage>
</organism>
<keyword evidence="1" id="KW-0472">Membrane</keyword>
<feature type="transmembrane region" description="Helical" evidence="1">
    <location>
        <begin position="144"/>
        <end position="164"/>
    </location>
</feature>
<feature type="transmembrane region" description="Helical" evidence="1">
    <location>
        <begin position="51"/>
        <end position="70"/>
    </location>
</feature>
<keyword evidence="3" id="KW-1185">Reference proteome</keyword>
<accession>A0A4Y2AWJ2</accession>
<reference evidence="2 3" key="1">
    <citation type="journal article" date="2019" name="Sci. Rep.">
        <title>Orb-weaving spider Araneus ventricosus genome elucidates the spidroin gene catalogue.</title>
        <authorList>
            <person name="Kono N."/>
            <person name="Nakamura H."/>
            <person name="Ohtoshi R."/>
            <person name="Moran D.A.P."/>
            <person name="Shinohara A."/>
            <person name="Yoshida Y."/>
            <person name="Fujiwara M."/>
            <person name="Mori M."/>
            <person name="Tomita M."/>
            <person name="Arakawa K."/>
        </authorList>
    </citation>
    <scope>NUCLEOTIDE SEQUENCE [LARGE SCALE GENOMIC DNA]</scope>
</reference>
<dbReference type="AlphaFoldDB" id="A0A4Y2AWJ2"/>
<feature type="transmembrane region" description="Helical" evidence="1">
    <location>
        <begin position="261"/>
        <end position="282"/>
    </location>
</feature>
<feature type="transmembrane region" description="Helical" evidence="1">
    <location>
        <begin position="206"/>
        <end position="224"/>
    </location>
</feature>
<dbReference type="Proteomes" id="UP000499080">
    <property type="component" value="Unassembled WGS sequence"/>
</dbReference>